<dbReference type="Gene3D" id="2.130.10.10">
    <property type="entry name" value="YVTN repeat-like/Quinoprotein amine dehydrogenase"/>
    <property type="match status" value="1"/>
</dbReference>
<sequence length="115" mass="12926">MYDRATGNVNKIFDCEYRISINSVYLGKEFVLFGLEDGKVMLYDLKKDQIKNLYNHSSTVCSLSMDGPYVASADTDGKVKLYNIRTNELKNLYEHSGSAYNVKITGSQIFSVGSD</sequence>
<name>A0A1W1CC26_9ZZZZ</name>
<dbReference type="SMART" id="SM00320">
    <property type="entry name" value="WD40"/>
    <property type="match status" value="1"/>
</dbReference>
<dbReference type="PROSITE" id="PS50082">
    <property type="entry name" value="WD_REPEATS_2"/>
    <property type="match status" value="1"/>
</dbReference>
<accession>A0A1W1CC26</accession>
<dbReference type="PANTHER" id="PTHR22847">
    <property type="entry name" value="WD40 REPEAT PROTEIN"/>
    <property type="match status" value="1"/>
</dbReference>
<dbReference type="PANTHER" id="PTHR22847:SF637">
    <property type="entry name" value="WD REPEAT DOMAIN 5B"/>
    <property type="match status" value="1"/>
</dbReference>
<evidence type="ECO:0000256" key="1">
    <source>
        <dbReference type="ARBA" id="ARBA00022574"/>
    </source>
</evidence>
<evidence type="ECO:0000256" key="2">
    <source>
        <dbReference type="ARBA" id="ARBA00022737"/>
    </source>
</evidence>
<organism evidence="4">
    <name type="scientific">hydrothermal vent metagenome</name>
    <dbReference type="NCBI Taxonomy" id="652676"/>
    <lineage>
        <taxon>unclassified sequences</taxon>
        <taxon>metagenomes</taxon>
        <taxon>ecological metagenomes</taxon>
    </lineage>
</organism>
<evidence type="ECO:0000313" key="4">
    <source>
        <dbReference type="EMBL" id="SFV63262.1"/>
    </source>
</evidence>
<reference evidence="4" key="1">
    <citation type="submission" date="2016-10" db="EMBL/GenBank/DDBJ databases">
        <authorList>
            <person name="de Groot N.N."/>
        </authorList>
    </citation>
    <scope>NUCLEOTIDE SEQUENCE</scope>
</reference>
<feature type="domain" description="Vps41 beta-propeller" evidence="3">
    <location>
        <begin position="2"/>
        <end position="94"/>
    </location>
</feature>
<dbReference type="SUPFAM" id="SSF50978">
    <property type="entry name" value="WD40 repeat-like"/>
    <property type="match status" value="1"/>
</dbReference>
<dbReference type="InterPro" id="IPR036322">
    <property type="entry name" value="WD40_repeat_dom_sf"/>
</dbReference>
<dbReference type="InterPro" id="IPR015943">
    <property type="entry name" value="WD40/YVTN_repeat-like_dom_sf"/>
</dbReference>
<dbReference type="AlphaFoldDB" id="A0A1W1CC26"/>
<dbReference type="InterPro" id="IPR057780">
    <property type="entry name" value="Beta-prop_Vps41"/>
</dbReference>
<keyword evidence="1" id="KW-0853">WD repeat</keyword>
<protein>
    <recommendedName>
        <fullName evidence="3">Vps41 beta-propeller domain-containing protein</fullName>
    </recommendedName>
</protein>
<evidence type="ECO:0000259" key="3">
    <source>
        <dbReference type="Pfam" id="PF23411"/>
    </source>
</evidence>
<proteinExistence type="predicted"/>
<dbReference type="Pfam" id="PF23411">
    <property type="entry name" value="Beta-prop_Vps41"/>
    <property type="match status" value="1"/>
</dbReference>
<dbReference type="InterPro" id="IPR001680">
    <property type="entry name" value="WD40_rpt"/>
</dbReference>
<keyword evidence="2" id="KW-0677">Repeat</keyword>
<gene>
    <name evidence="4" type="ORF">MNB_SV-13-1213</name>
</gene>
<dbReference type="EMBL" id="FPHM01000079">
    <property type="protein sequence ID" value="SFV63262.1"/>
    <property type="molecule type" value="Genomic_DNA"/>
</dbReference>